<dbReference type="AlphaFoldDB" id="A0A1Y1VNE8"/>
<dbReference type="InterPro" id="IPR005225">
    <property type="entry name" value="Small_GTP-bd"/>
</dbReference>
<evidence type="ECO:0000256" key="7">
    <source>
        <dbReference type="ARBA" id="ARBA00023273"/>
    </source>
</evidence>
<dbReference type="EMBL" id="MCFH01000001">
    <property type="protein sequence ID" value="ORX60924.1"/>
    <property type="molecule type" value="Genomic_DNA"/>
</dbReference>
<comment type="subcellular location">
    <subcellularLocation>
        <location evidence="1">Cell projection</location>
        <location evidence="1">Cilium</location>
        <location evidence="1">Flagellum</location>
    </subcellularLocation>
</comment>
<dbReference type="Gene3D" id="3.40.50.300">
    <property type="entry name" value="P-loop containing nucleotide triphosphate hydrolases"/>
    <property type="match status" value="1"/>
</dbReference>
<evidence type="ECO:0000313" key="8">
    <source>
        <dbReference type="EMBL" id="ORX60924.1"/>
    </source>
</evidence>
<dbReference type="GO" id="GO:0030990">
    <property type="term" value="C:intraciliary transport particle"/>
    <property type="evidence" value="ECO:0007669"/>
    <property type="project" value="UniProtKB-ARBA"/>
</dbReference>
<gene>
    <name evidence="8" type="ORF">BCR36DRAFT_340955</name>
</gene>
<dbReference type="FunFam" id="3.40.50.300:FF:001684">
    <property type="entry name" value="Intraflagellar transport 27 homolog (Chlamydomonas)"/>
    <property type="match status" value="1"/>
</dbReference>
<dbReference type="PANTHER" id="PTHR47978">
    <property type="match status" value="1"/>
</dbReference>
<dbReference type="GO" id="GO:0005525">
    <property type="term" value="F:GTP binding"/>
    <property type="evidence" value="ECO:0007669"/>
    <property type="project" value="UniProtKB-KW"/>
</dbReference>
<dbReference type="SMART" id="SM00174">
    <property type="entry name" value="RHO"/>
    <property type="match status" value="1"/>
</dbReference>
<keyword evidence="9" id="KW-1185">Reference proteome</keyword>
<dbReference type="Proteomes" id="UP000193719">
    <property type="component" value="Unassembled WGS sequence"/>
</dbReference>
<dbReference type="Pfam" id="PF00071">
    <property type="entry name" value="Ras"/>
    <property type="match status" value="1"/>
</dbReference>
<dbReference type="STRING" id="1754191.A0A1Y1VNE8"/>
<comment type="caution">
    <text evidence="8">The sequence shown here is derived from an EMBL/GenBank/DDBJ whole genome shotgun (WGS) entry which is preliminary data.</text>
</comment>
<evidence type="ECO:0000256" key="1">
    <source>
        <dbReference type="ARBA" id="ARBA00004230"/>
    </source>
</evidence>
<accession>A0A1Y1VNE8</accession>
<keyword evidence="6" id="KW-0342">GTP-binding</keyword>
<dbReference type="PROSITE" id="PS51421">
    <property type="entry name" value="RAS"/>
    <property type="match status" value="1"/>
</dbReference>
<dbReference type="PROSITE" id="PS51419">
    <property type="entry name" value="RAB"/>
    <property type="match status" value="1"/>
</dbReference>
<dbReference type="InterPro" id="IPR001806">
    <property type="entry name" value="Small_GTPase"/>
</dbReference>
<dbReference type="SUPFAM" id="SSF52540">
    <property type="entry name" value="P-loop containing nucleoside triphosphate hydrolases"/>
    <property type="match status" value="1"/>
</dbReference>
<organism evidence="8 9">
    <name type="scientific">Piromyces finnis</name>
    <dbReference type="NCBI Taxonomy" id="1754191"/>
    <lineage>
        <taxon>Eukaryota</taxon>
        <taxon>Fungi</taxon>
        <taxon>Fungi incertae sedis</taxon>
        <taxon>Chytridiomycota</taxon>
        <taxon>Chytridiomycota incertae sedis</taxon>
        <taxon>Neocallimastigomycetes</taxon>
        <taxon>Neocallimastigales</taxon>
        <taxon>Neocallimastigaceae</taxon>
        <taxon>Piromyces</taxon>
    </lineage>
</organism>
<keyword evidence="4" id="KW-0282">Flagellum</keyword>
<keyword evidence="8" id="KW-0378">Hydrolase</keyword>
<dbReference type="SMART" id="SM00173">
    <property type="entry name" value="RAS"/>
    <property type="match status" value="1"/>
</dbReference>
<dbReference type="PRINTS" id="PR00449">
    <property type="entry name" value="RASTRNSFRMNG"/>
</dbReference>
<reference evidence="8 9" key="2">
    <citation type="submission" date="2016-08" db="EMBL/GenBank/DDBJ databases">
        <title>Pervasive Adenine N6-methylation of Active Genes in Fungi.</title>
        <authorList>
            <consortium name="DOE Joint Genome Institute"/>
            <person name="Mondo S.J."/>
            <person name="Dannebaum R.O."/>
            <person name="Kuo R.C."/>
            <person name="Labutti K."/>
            <person name="Haridas S."/>
            <person name="Kuo A."/>
            <person name="Salamov A."/>
            <person name="Ahrendt S.R."/>
            <person name="Lipzen A."/>
            <person name="Sullivan W."/>
            <person name="Andreopoulos W.B."/>
            <person name="Clum A."/>
            <person name="Lindquist E."/>
            <person name="Daum C."/>
            <person name="Ramamoorthy G.K."/>
            <person name="Gryganskyi A."/>
            <person name="Culley D."/>
            <person name="Magnuson J.K."/>
            <person name="James T.Y."/>
            <person name="O'Malley M.A."/>
            <person name="Stajich J.E."/>
            <person name="Spatafora J.W."/>
            <person name="Visel A."/>
            <person name="Grigoriev I.V."/>
        </authorList>
    </citation>
    <scope>NUCLEOTIDE SEQUENCE [LARGE SCALE GENOMIC DNA]</scope>
    <source>
        <strain evidence="9">finn</strain>
    </source>
</reference>
<sequence length="198" mass="22537">MATKSLTNKLILRAKCVLLGNPAVGKSAITQLFHSDGSQFSKNYSMTIHSEVYIKPVNIPDTSVTIELFIYDLGCHEIFQDYIPKYIEDATLFAFVFDVTNNDSFKNLTKWIQMVRKVTGKKVIPGVLIGNKIDLSLRRSVSVQHAEEFANSYGFEYFETSALSNTDIEDPFHFLANMCHSNYEEQLKEFIKDSQTLI</sequence>
<reference evidence="8 9" key="1">
    <citation type="submission" date="2016-08" db="EMBL/GenBank/DDBJ databases">
        <title>Genomes of anaerobic fungi encode conserved fungal cellulosomes for biomass hydrolysis.</title>
        <authorList>
            <consortium name="DOE Joint Genome Institute"/>
            <person name="Haitjema C.H."/>
            <person name="Gilmore S.P."/>
            <person name="Henske J.K."/>
            <person name="Solomon K.V."/>
            <person name="De Groot R."/>
            <person name="Kuo A."/>
            <person name="Mondo S.J."/>
            <person name="Salamov A.A."/>
            <person name="Labutti K."/>
            <person name="Zhao Z."/>
            <person name="Chiniquy J."/>
            <person name="Barry K."/>
            <person name="Brewer H.M."/>
            <person name="Purvine S.O."/>
            <person name="Wright A.T."/>
            <person name="Boxma B."/>
            <person name="Van Alen T."/>
            <person name="Hackstein J.H."/>
            <person name="Baker S.E."/>
            <person name="Grigoriev I.V."/>
            <person name="O'Malley M.A."/>
        </authorList>
    </citation>
    <scope>NUCLEOTIDE SEQUENCE [LARGE SCALE GENOMIC DNA]</scope>
    <source>
        <strain evidence="9">finn</strain>
    </source>
</reference>
<name>A0A1Y1VNE8_9FUNG</name>
<keyword evidence="5" id="KW-0969">Cilium</keyword>
<evidence type="ECO:0000256" key="3">
    <source>
        <dbReference type="ARBA" id="ARBA00022741"/>
    </source>
</evidence>
<evidence type="ECO:0000256" key="6">
    <source>
        <dbReference type="ARBA" id="ARBA00023134"/>
    </source>
</evidence>
<comment type="similarity">
    <text evidence="2">Belongs to the small GTPase superfamily. Rab family.</text>
</comment>
<dbReference type="InterPro" id="IPR027417">
    <property type="entry name" value="P-loop_NTPase"/>
</dbReference>
<evidence type="ECO:0000313" key="9">
    <source>
        <dbReference type="Proteomes" id="UP000193719"/>
    </source>
</evidence>
<proteinExistence type="inferred from homology"/>
<evidence type="ECO:0000256" key="4">
    <source>
        <dbReference type="ARBA" id="ARBA00022846"/>
    </source>
</evidence>
<dbReference type="GO" id="GO:0003924">
    <property type="term" value="F:GTPase activity"/>
    <property type="evidence" value="ECO:0007669"/>
    <property type="project" value="InterPro"/>
</dbReference>
<dbReference type="OrthoDB" id="265044at2759"/>
<evidence type="ECO:0000256" key="2">
    <source>
        <dbReference type="ARBA" id="ARBA00006270"/>
    </source>
</evidence>
<dbReference type="NCBIfam" id="TIGR00231">
    <property type="entry name" value="small_GTP"/>
    <property type="match status" value="1"/>
</dbReference>
<keyword evidence="3" id="KW-0547">Nucleotide-binding</keyword>
<dbReference type="GO" id="GO:0031514">
    <property type="term" value="C:motile cilium"/>
    <property type="evidence" value="ECO:0007669"/>
    <property type="project" value="UniProtKB-SubCell"/>
</dbReference>
<dbReference type="SMART" id="SM00175">
    <property type="entry name" value="RAB"/>
    <property type="match status" value="1"/>
</dbReference>
<protein>
    <submittedName>
        <fullName evidence="8">p-loop containing nucleoside triphosphate hydrolase protein</fullName>
    </submittedName>
</protein>
<evidence type="ECO:0000256" key="5">
    <source>
        <dbReference type="ARBA" id="ARBA00023069"/>
    </source>
</evidence>
<keyword evidence="7" id="KW-0966">Cell projection</keyword>